<dbReference type="CDD" id="cd00093">
    <property type="entry name" value="HTH_XRE"/>
    <property type="match status" value="1"/>
</dbReference>
<dbReference type="PROSITE" id="PS50943">
    <property type="entry name" value="HTH_CROC1"/>
    <property type="match status" value="1"/>
</dbReference>
<proteinExistence type="predicted"/>
<dbReference type="InterPro" id="IPR001387">
    <property type="entry name" value="Cro/C1-type_HTH"/>
</dbReference>
<keyword evidence="3" id="KW-1185">Reference proteome</keyword>
<dbReference type="EMBL" id="WTYZ01000001">
    <property type="protein sequence ID" value="MXO83230.1"/>
    <property type="molecule type" value="Genomic_DNA"/>
</dbReference>
<dbReference type="Pfam" id="PF01381">
    <property type="entry name" value="HTH_3"/>
    <property type="match status" value="1"/>
</dbReference>
<reference evidence="2 3" key="1">
    <citation type="submission" date="2019-12" db="EMBL/GenBank/DDBJ databases">
        <title>Genomic-based taxomic classification of the family Erythrobacteraceae.</title>
        <authorList>
            <person name="Xu L."/>
        </authorList>
    </citation>
    <scope>NUCLEOTIDE SEQUENCE [LARGE SCALE GENOMIC DNA]</scope>
    <source>
        <strain evidence="2 3">KCTC 42006</strain>
    </source>
</reference>
<dbReference type="Proteomes" id="UP000460290">
    <property type="component" value="Unassembled WGS sequence"/>
</dbReference>
<dbReference type="GO" id="GO:0003677">
    <property type="term" value="F:DNA binding"/>
    <property type="evidence" value="ECO:0007669"/>
    <property type="project" value="InterPro"/>
</dbReference>
<dbReference type="OrthoDB" id="9815697at2"/>
<protein>
    <submittedName>
        <fullName evidence="2">Helix-turn-helix domain-containing protein</fullName>
    </submittedName>
</protein>
<feature type="domain" description="HTH cro/C1-type" evidence="1">
    <location>
        <begin position="17"/>
        <end position="71"/>
    </location>
</feature>
<dbReference type="InterPro" id="IPR010982">
    <property type="entry name" value="Lambda_DNA-bd_dom_sf"/>
</dbReference>
<gene>
    <name evidence="2" type="ORF">GRI35_07595</name>
</gene>
<name>A0A844Z8S7_9SPHN</name>
<evidence type="ECO:0000313" key="2">
    <source>
        <dbReference type="EMBL" id="MXO83230.1"/>
    </source>
</evidence>
<dbReference type="AlphaFoldDB" id="A0A844Z8S7"/>
<accession>A0A844Z8S7</accession>
<dbReference type="SMART" id="SM00530">
    <property type="entry name" value="HTH_XRE"/>
    <property type="match status" value="1"/>
</dbReference>
<evidence type="ECO:0000259" key="1">
    <source>
        <dbReference type="PROSITE" id="PS50943"/>
    </source>
</evidence>
<dbReference type="RefSeq" id="WP_160613604.1">
    <property type="nucleotide sequence ID" value="NZ_JAUFQM010000001.1"/>
</dbReference>
<dbReference type="Gene3D" id="1.10.260.40">
    <property type="entry name" value="lambda repressor-like DNA-binding domains"/>
    <property type="match status" value="1"/>
</dbReference>
<dbReference type="SUPFAM" id="SSF47413">
    <property type="entry name" value="lambda repressor-like DNA-binding domains"/>
    <property type="match status" value="1"/>
</dbReference>
<evidence type="ECO:0000313" key="3">
    <source>
        <dbReference type="Proteomes" id="UP000460290"/>
    </source>
</evidence>
<comment type="caution">
    <text evidence="2">The sequence shown here is derived from an EMBL/GenBank/DDBJ whole genome shotgun (WGS) entry which is preliminary data.</text>
</comment>
<sequence length="77" mass="9061">MAKGFHDERYRKLIGQLVDRRKKLGWSQRELAEKIGHHQQHVSRYEIGERRLDFVEFADVAAALELEASTLIDSVRR</sequence>
<organism evidence="2 3">
    <name type="scientific">Pontixanthobacter aestiaquae</name>
    <dbReference type="NCBI Taxonomy" id="1509367"/>
    <lineage>
        <taxon>Bacteria</taxon>
        <taxon>Pseudomonadati</taxon>
        <taxon>Pseudomonadota</taxon>
        <taxon>Alphaproteobacteria</taxon>
        <taxon>Sphingomonadales</taxon>
        <taxon>Erythrobacteraceae</taxon>
        <taxon>Pontixanthobacter</taxon>
    </lineage>
</organism>